<evidence type="ECO:0000256" key="1">
    <source>
        <dbReference type="SAM" id="Coils"/>
    </source>
</evidence>
<keyword evidence="2" id="KW-1133">Transmembrane helix</keyword>
<proteinExistence type="predicted"/>
<keyword evidence="2" id="KW-0472">Membrane</keyword>
<dbReference type="Pfam" id="PF10741">
    <property type="entry name" value="T2SSM_b"/>
    <property type="match status" value="1"/>
</dbReference>
<protein>
    <submittedName>
        <fullName evidence="3">General secretion pathway protein M</fullName>
    </submittedName>
</protein>
<dbReference type="Proteomes" id="UP000182272">
    <property type="component" value="Chromosome I"/>
</dbReference>
<dbReference type="InterPro" id="IPR034756">
    <property type="entry name" value="T2SSM_b"/>
</dbReference>
<accession>A0A1H6P4U0</accession>
<dbReference type="RefSeq" id="WP_029531028.1">
    <property type="nucleotide sequence ID" value="NZ_LT629972.1"/>
</dbReference>
<gene>
    <name evidence="3" type="ORF">SAMN05216581_5517</name>
</gene>
<evidence type="ECO:0000313" key="3">
    <source>
        <dbReference type="EMBL" id="SEI24495.1"/>
    </source>
</evidence>
<feature type="transmembrane region" description="Helical" evidence="2">
    <location>
        <begin position="12"/>
        <end position="34"/>
    </location>
</feature>
<keyword evidence="1" id="KW-0175">Coiled coil</keyword>
<reference evidence="3 4" key="1">
    <citation type="submission" date="2016-10" db="EMBL/GenBank/DDBJ databases">
        <authorList>
            <person name="de Groot N.N."/>
        </authorList>
    </citation>
    <scope>NUCLEOTIDE SEQUENCE [LARGE SCALE GENOMIC DNA]</scope>
    <source>
        <strain evidence="3 4">LMG 2158</strain>
    </source>
</reference>
<dbReference type="OrthoDB" id="5767259at2"/>
<evidence type="ECO:0000256" key="2">
    <source>
        <dbReference type="SAM" id="Phobius"/>
    </source>
</evidence>
<evidence type="ECO:0000313" key="4">
    <source>
        <dbReference type="Proteomes" id="UP000182272"/>
    </source>
</evidence>
<sequence>MPLRLTHRDQRAAALLLAALCLVAVYFIGIHWWFTAPLQSIEANMAILRAQHQRYRALEAQRPQLQAQLAEAQNTPAGNDSLLPDTDTGTATAQLMQWVVAKVQALPPDNGGCTMNNRIPIVTADTAPYRQVKVSVSLDCSIAPLVTLLHGLENQPVTLFIETLDIRRNMLPASGATQRLTVQLQISAYLNNPPAKPLPVRKGAPPA</sequence>
<dbReference type="AlphaFoldDB" id="A0A1H6P4U0"/>
<keyword evidence="2" id="KW-0812">Transmembrane</keyword>
<name>A0A1H6P4U0_9PSED</name>
<dbReference type="NCBIfam" id="NF040576">
    <property type="entry name" value="T2SS_GspM_XpsM"/>
    <property type="match status" value="1"/>
</dbReference>
<feature type="coiled-coil region" evidence="1">
    <location>
        <begin position="38"/>
        <end position="75"/>
    </location>
</feature>
<dbReference type="EMBL" id="LT629972">
    <property type="protein sequence ID" value="SEI24495.1"/>
    <property type="molecule type" value="Genomic_DNA"/>
</dbReference>
<organism evidence="3 4">
    <name type="scientific">Pseudomonas asplenii</name>
    <dbReference type="NCBI Taxonomy" id="53407"/>
    <lineage>
        <taxon>Bacteria</taxon>
        <taxon>Pseudomonadati</taxon>
        <taxon>Pseudomonadota</taxon>
        <taxon>Gammaproteobacteria</taxon>
        <taxon>Pseudomonadales</taxon>
        <taxon>Pseudomonadaceae</taxon>
        <taxon>Pseudomonas</taxon>
    </lineage>
</organism>